<dbReference type="InterPro" id="IPR027417">
    <property type="entry name" value="P-loop_NTPase"/>
</dbReference>
<name>A0ABQ6HQ05_9MICO</name>
<dbReference type="Proteomes" id="UP001157109">
    <property type="component" value="Unassembled WGS sequence"/>
</dbReference>
<proteinExistence type="predicted"/>
<protein>
    <recommendedName>
        <fullName evidence="4">Type I pantothenate kinase</fullName>
    </recommendedName>
</protein>
<evidence type="ECO:0000313" key="2">
    <source>
        <dbReference type="EMBL" id="GMA20533.1"/>
    </source>
</evidence>
<gene>
    <name evidence="2" type="ORF">GCM10025862_25540</name>
</gene>
<dbReference type="EMBL" id="BSUJ01000001">
    <property type="protein sequence ID" value="GMA20533.1"/>
    <property type="molecule type" value="Genomic_DNA"/>
</dbReference>
<evidence type="ECO:0000313" key="3">
    <source>
        <dbReference type="Proteomes" id="UP001157109"/>
    </source>
</evidence>
<comment type="caution">
    <text evidence="2">The sequence shown here is derived from an EMBL/GenBank/DDBJ whole genome shotgun (WGS) entry which is preliminary data.</text>
</comment>
<reference evidence="3" key="1">
    <citation type="journal article" date="2019" name="Int. J. Syst. Evol. Microbiol.">
        <title>The Global Catalogue of Microorganisms (GCM) 10K type strain sequencing project: providing services to taxonomists for standard genome sequencing and annotation.</title>
        <authorList>
            <consortium name="The Broad Institute Genomics Platform"/>
            <consortium name="The Broad Institute Genome Sequencing Center for Infectious Disease"/>
            <person name="Wu L."/>
            <person name="Ma J."/>
        </authorList>
    </citation>
    <scope>NUCLEOTIDE SEQUENCE [LARGE SCALE GENOMIC DNA]</scope>
    <source>
        <strain evidence="3">NBRC 105830</strain>
    </source>
</reference>
<dbReference type="Gene3D" id="3.40.50.300">
    <property type="entry name" value="P-loop containing nucleotide triphosphate hydrolases"/>
    <property type="match status" value="1"/>
</dbReference>
<keyword evidence="3" id="KW-1185">Reference proteome</keyword>
<accession>A0ABQ6HQ05</accession>
<feature type="region of interest" description="Disordered" evidence="1">
    <location>
        <begin position="61"/>
        <end position="80"/>
    </location>
</feature>
<sequence length="80" mass="8737">MSQATSTAYASPFIEMDRAAWSRLRDRHHIPLTEADLERISGVGAEINLREVEDVYLPCPGCSASTSTPPRDCTRSPASS</sequence>
<organism evidence="2 3">
    <name type="scientific">Arsenicicoccus piscis</name>
    <dbReference type="NCBI Taxonomy" id="673954"/>
    <lineage>
        <taxon>Bacteria</taxon>
        <taxon>Bacillati</taxon>
        <taxon>Actinomycetota</taxon>
        <taxon>Actinomycetes</taxon>
        <taxon>Micrococcales</taxon>
        <taxon>Intrasporangiaceae</taxon>
        <taxon>Arsenicicoccus</taxon>
    </lineage>
</organism>
<evidence type="ECO:0008006" key="4">
    <source>
        <dbReference type="Google" id="ProtNLM"/>
    </source>
</evidence>
<evidence type="ECO:0000256" key="1">
    <source>
        <dbReference type="SAM" id="MobiDB-lite"/>
    </source>
</evidence>